<dbReference type="Gene3D" id="2.10.25.10">
    <property type="entry name" value="Laminin"/>
    <property type="match status" value="1"/>
</dbReference>
<dbReference type="PROSITE" id="PS01186">
    <property type="entry name" value="EGF_2"/>
    <property type="match status" value="1"/>
</dbReference>
<dbReference type="SUPFAM" id="SSF48726">
    <property type="entry name" value="Immunoglobulin"/>
    <property type="match status" value="1"/>
</dbReference>
<organism evidence="7 8">
    <name type="scientific">Octopus sinensis</name>
    <name type="common">East Asian common octopus</name>
    <dbReference type="NCBI Taxonomy" id="2607531"/>
    <lineage>
        <taxon>Eukaryota</taxon>
        <taxon>Metazoa</taxon>
        <taxon>Spiralia</taxon>
        <taxon>Lophotrochozoa</taxon>
        <taxon>Mollusca</taxon>
        <taxon>Cephalopoda</taxon>
        <taxon>Coleoidea</taxon>
        <taxon>Octopodiformes</taxon>
        <taxon>Octopoda</taxon>
        <taxon>Incirrata</taxon>
        <taxon>Octopodidae</taxon>
        <taxon>Octopus</taxon>
    </lineage>
</organism>
<evidence type="ECO:0000256" key="2">
    <source>
        <dbReference type="ARBA" id="ARBA00023157"/>
    </source>
</evidence>
<dbReference type="SMART" id="SM00408">
    <property type="entry name" value="IGc2"/>
    <property type="match status" value="1"/>
</dbReference>
<dbReference type="PROSITE" id="PS00022">
    <property type="entry name" value="EGF_1"/>
    <property type="match status" value="3"/>
</dbReference>
<keyword evidence="2 4" id="KW-1015">Disulfide bond</keyword>
<dbReference type="PANTHER" id="PTHR45080:SF8">
    <property type="entry name" value="IG-LIKE DOMAIN-CONTAINING PROTEIN"/>
    <property type="match status" value="1"/>
</dbReference>
<dbReference type="Pfam" id="PF13927">
    <property type="entry name" value="Ig_3"/>
    <property type="match status" value="1"/>
</dbReference>
<comment type="caution">
    <text evidence="4">Lacks conserved residue(s) required for the propagation of feature annotation.</text>
</comment>
<dbReference type="InterPro" id="IPR000742">
    <property type="entry name" value="EGF"/>
</dbReference>
<evidence type="ECO:0000259" key="5">
    <source>
        <dbReference type="PROSITE" id="PS50026"/>
    </source>
</evidence>
<dbReference type="PANTHER" id="PTHR45080">
    <property type="entry name" value="CONTACTIN 5"/>
    <property type="match status" value="1"/>
</dbReference>
<dbReference type="KEGG" id="osn:115232598"/>
<evidence type="ECO:0000256" key="4">
    <source>
        <dbReference type="PROSITE-ProRule" id="PRU00076"/>
    </source>
</evidence>
<evidence type="ECO:0000259" key="6">
    <source>
        <dbReference type="PROSITE" id="PS50835"/>
    </source>
</evidence>
<keyword evidence="1" id="KW-0732">Signal</keyword>
<dbReference type="Proteomes" id="UP000515154">
    <property type="component" value="Linkage group LG2"/>
</dbReference>
<keyword evidence="3" id="KW-0393">Immunoglobulin domain</keyword>
<name>A0A6P7U7S2_9MOLL</name>
<feature type="disulfide bond" evidence="4">
    <location>
        <begin position="440"/>
        <end position="449"/>
    </location>
</feature>
<feature type="disulfide bond" evidence="4">
    <location>
        <begin position="422"/>
        <end position="432"/>
    </location>
</feature>
<dbReference type="AlphaFoldDB" id="A0A6P7U7S2"/>
<dbReference type="RefSeq" id="XP_029658430.1">
    <property type="nucleotide sequence ID" value="XM_029802570.2"/>
</dbReference>
<dbReference type="InterPro" id="IPR003598">
    <property type="entry name" value="Ig_sub2"/>
</dbReference>
<dbReference type="Gene3D" id="2.60.40.10">
    <property type="entry name" value="Immunoglobulins"/>
    <property type="match status" value="1"/>
</dbReference>
<evidence type="ECO:0000313" key="8">
    <source>
        <dbReference type="RefSeq" id="XP_029658430.1"/>
    </source>
</evidence>
<proteinExistence type="predicted"/>
<dbReference type="SMART" id="SM00409">
    <property type="entry name" value="IG"/>
    <property type="match status" value="1"/>
</dbReference>
<dbReference type="PROSITE" id="PS50835">
    <property type="entry name" value="IG_LIKE"/>
    <property type="match status" value="1"/>
</dbReference>
<dbReference type="FunFam" id="2.60.40.10:FF:000032">
    <property type="entry name" value="palladin isoform X1"/>
    <property type="match status" value="1"/>
</dbReference>
<sequence length="530" mass="59102">MSPSFINARSFSPWKVLHRKLNGVLPALCFLHLLYFHGTKAEVGCADDTSEGFQWHSNLAACNGYWHGHIENGSSLCSPGWRVCSWQDTRILKNLTWEEATSVSGCYAYNAAQDGGRCRQCMDNMEQDDLAGVGKDCPHQNQGLTSCISGGRIDASCCVDSHFKHACHFKLGIASGVLCCRLPARVPKIIVRPPEKMHVYSGLIFLLTCQATGIPTPTVHWYRNGKQITKNNSRFSILTSSDLMVTLARPSDTGLYSCEVTNNQGVDMASSFVTVRDYISGCADKNTEGLHNYKNIHACKGKWDGHVKRARWLCAKGWSVCNPKDSEALQKITWADIYELHGCYAYNAANHKGKCTRCHKVNMAGIGRNCRRLRYTKSSCLTKGRIDVYHPRKSRGCSYTAGYTTGVLCCKRKRVKSSKRRCKHSCQNGGVCVGFNRCKCLPDYKGATCQNPICTPRCPAMSMCIKPGKCLCKPGYTGRYCKRRHGCKLPCFNGGRCKKGKCICPPTHWGTSCQHLHQHILLSYLNRTER</sequence>
<evidence type="ECO:0000256" key="1">
    <source>
        <dbReference type="ARBA" id="ARBA00022729"/>
    </source>
</evidence>
<reference evidence="8" key="1">
    <citation type="submission" date="2025-08" db="UniProtKB">
        <authorList>
            <consortium name="RefSeq"/>
        </authorList>
    </citation>
    <scope>IDENTIFICATION</scope>
</reference>
<dbReference type="InterPro" id="IPR007110">
    <property type="entry name" value="Ig-like_dom"/>
</dbReference>
<feature type="domain" description="EGF-like" evidence="5">
    <location>
        <begin position="418"/>
        <end position="450"/>
    </location>
</feature>
<dbReference type="GO" id="GO:0007156">
    <property type="term" value="P:homophilic cell adhesion via plasma membrane adhesion molecules"/>
    <property type="evidence" value="ECO:0007669"/>
    <property type="project" value="TreeGrafter"/>
</dbReference>
<evidence type="ECO:0000256" key="3">
    <source>
        <dbReference type="ARBA" id="ARBA00023319"/>
    </source>
</evidence>
<keyword evidence="7" id="KW-1185">Reference proteome</keyword>
<protein>
    <submittedName>
        <fullName evidence="8">Hemicentin-1</fullName>
    </submittedName>
</protein>
<dbReference type="InterPro" id="IPR050958">
    <property type="entry name" value="Cell_Adh-Cytoskel_Orgn"/>
</dbReference>
<dbReference type="GO" id="GO:0005886">
    <property type="term" value="C:plasma membrane"/>
    <property type="evidence" value="ECO:0007669"/>
    <property type="project" value="TreeGrafter"/>
</dbReference>
<accession>A0A6P7U7S2</accession>
<dbReference type="SMART" id="SM00181">
    <property type="entry name" value="EGF"/>
    <property type="match status" value="3"/>
</dbReference>
<keyword evidence="4" id="KW-0245">EGF-like domain</keyword>
<gene>
    <name evidence="8" type="primary">LOC115232598</name>
</gene>
<evidence type="ECO:0000313" key="7">
    <source>
        <dbReference type="Proteomes" id="UP000515154"/>
    </source>
</evidence>
<dbReference type="InterPro" id="IPR013783">
    <property type="entry name" value="Ig-like_fold"/>
</dbReference>
<dbReference type="InterPro" id="IPR003599">
    <property type="entry name" value="Ig_sub"/>
</dbReference>
<feature type="domain" description="Ig-like" evidence="6">
    <location>
        <begin position="187"/>
        <end position="274"/>
    </location>
</feature>
<dbReference type="InterPro" id="IPR036179">
    <property type="entry name" value="Ig-like_dom_sf"/>
</dbReference>
<dbReference type="PROSITE" id="PS50026">
    <property type="entry name" value="EGF_3"/>
    <property type="match status" value="1"/>
</dbReference>